<dbReference type="AlphaFoldDB" id="A0AAD6TYC8"/>
<protein>
    <submittedName>
        <fullName evidence="2">Uncharacterized protein</fullName>
    </submittedName>
</protein>
<gene>
    <name evidence="2" type="ORF">B0H15DRAFT_951717</name>
</gene>
<evidence type="ECO:0000256" key="1">
    <source>
        <dbReference type="SAM" id="SignalP"/>
    </source>
</evidence>
<dbReference type="EMBL" id="JARJCN010000039">
    <property type="protein sequence ID" value="KAJ7083964.1"/>
    <property type="molecule type" value="Genomic_DNA"/>
</dbReference>
<keyword evidence="3" id="KW-1185">Reference proteome</keyword>
<accession>A0AAD6TYC8</accession>
<name>A0AAD6TYC8_9AGAR</name>
<feature type="signal peptide" evidence="1">
    <location>
        <begin position="1"/>
        <end position="25"/>
    </location>
</feature>
<organism evidence="2 3">
    <name type="scientific">Mycena belliarum</name>
    <dbReference type="NCBI Taxonomy" id="1033014"/>
    <lineage>
        <taxon>Eukaryota</taxon>
        <taxon>Fungi</taxon>
        <taxon>Dikarya</taxon>
        <taxon>Basidiomycota</taxon>
        <taxon>Agaricomycotina</taxon>
        <taxon>Agaricomycetes</taxon>
        <taxon>Agaricomycetidae</taxon>
        <taxon>Agaricales</taxon>
        <taxon>Marasmiineae</taxon>
        <taxon>Mycenaceae</taxon>
        <taxon>Mycena</taxon>
    </lineage>
</organism>
<dbReference type="Proteomes" id="UP001222325">
    <property type="component" value="Unassembled WGS sequence"/>
</dbReference>
<sequence>MSSSCHTFALLIALNHGLFPPPERAASTMRGSVHGTHAFVPLARFIFIQIDLQGRGRRSRIPWWSCHVWIPFIIPALSLHAASRVSTSLLPTNRIFWLTYETLAPSSEVVTTPSGERCPLLSRQPTPANYSYLAAGPTNVASGAPGGLTYHDQLDCVPAPRRLGGGLRVLTDLDLCAAGALERIERVFGYTSHG</sequence>
<comment type="caution">
    <text evidence="2">The sequence shown here is derived from an EMBL/GenBank/DDBJ whole genome shotgun (WGS) entry which is preliminary data.</text>
</comment>
<evidence type="ECO:0000313" key="2">
    <source>
        <dbReference type="EMBL" id="KAJ7083964.1"/>
    </source>
</evidence>
<reference evidence="2" key="1">
    <citation type="submission" date="2023-03" db="EMBL/GenBank/DDBJ databases">
        <title>Massive genome expansion in bonnet fungi (Mycena s.s.) driven by repeated elements and novel gene families across ecological guilds.</title>
        <authorList>
            <consortium name="Lawrence Berkeley National Laboratory"/>
            <person name="Harder C.B."/>
            <person name="Miyauchi S."/>
            <person name="Viragh M."/>
            <person name="Kuo A."/>
            <person name="Thoen E."/>
            <person name="Andreopoulos B."/>
            <person name="Lu D."/>
            <person name="Skrede I."/>
            <person name="Drula E."/>
            <person name="Henrissat B."/>
            <person name="Morin E."/>
            <person name="Kohler A."/>
            <person name="Barry K."/>
            <person name="LaButti K."/>
            <person name="Morin E."/>
            <person name="Salamov A."/>
            <person name="Lipzen A."/>
            <person name="Mereny Z."/>
            <person name="Hegedus B."/>
            <person name="Baldrian P."/>
            <person name="Stursova M."/>
            <person name="Weitz H."/>
            <person name="Taylor A."/>
            <person name="Grigoriev I.V."/>
            <person name="Nagy L.G."/>
            <person name="Martin F."/>
            <person name="Kauserud H."/>
        </authorList>
    </citation>
    <scope>NUCLEOTIDE SEQUENCE</scope>
    <source>
        <strain evidence="2">CBHHK173m</strain>
    </source>
</reference>
<proteinExistence type="predicted"/>
<keyword evidence="1" id="KW-0732">Signal</keyword>
<feature type="chain" id="PRO_5041904106" evidence="1">
    <location>
        <begin position="26"/>
        <end position="194"/>
    </location>
</feature>
<evidence type="ECO:0000313" key="3">
    <source>
        <dbReference type="Proteomes" id="UP001222325"/>
    </source>
</evidence>